<protein>
    <recommendedName>
        <fullName evidence="4">Flp family type IVb pilin</fullName>
    </recommendedName>
</protein>
<keyword evidence="3" id="KW-1185">Reference proteome</keyword>
<keyword evidence="1" id="KW-1133">Transmembrane helix</keyword>
<gene>
    <name evidence="2" type="ORF">MU1_30650</name>
</gene>
<evidence type="ECO:0000313" key="2">
    <source>
        <dbReference type="EMBL" id="GLX68720.1"/>
    </source>
</evidence>
<dbReference type="Proteomes" id="UP001157114">
    <property type="component" value="Unassembled WGS sequence"/>
</dbReference>
<comment type="caution">
    <text evidence="2">The sequence shown here is derived from an EMBL/GenBank/DDBJ whole genome shotgun (WGS) entry which is preliminary data.</text>
</comment>
<keyword evidence="1" id="KW-0812">Transmembrane</keyword>
<reference evidence="2 3" key="1">
    <citation type="submission" date="2023-03" db="EMBL/GenBank/DDBJ databases">
        <title>Draft genome sequence of the bacteria which degrade cell wall of Tricholomamatutake.</title>
        <authorList>
            <person name="Konishi Y."/>
            <person name="Fukuta Y."/>
            <person name="Shirasaka N."/>
        </authorList>
    </citation>
    <scope>NUCLEOTIDE SEQUENCE [LARGE SCALE GENOMIC DNA]</scope>
    <source>
        <strain evidence="3">mu1</strain>
    </source>
</reference>
<accession>A0ABQ6GEQ2</accession>
<dbReference type="RefSeq" id="WP_284239461.1">
    <property type="nucleotide sequence ID" value="NZ_BSSQ01000013.1"/>
</dbReference>
<feature type="transmembrane region" description="Helical" evidence="1">
    <location>
        <begin position="21"/>
        <end position="45"/>
    </location>
</feature>
<evidence type="ECO:0000256" key="1">
    <source>
        <dbReference type="SAM" id="Phobius"/>
    </source>
</evidence>
<name>A0ABQ6GEQ2_9BACL</name>
<proteinExistence type="predicted"/>
<evidence type="ECO:0000313" key="3">
    <source>
        <dbReference type="Proteomes" id="UP001157114"/>
    </source>
</evidence>
<sequence length="69" mass="7619">MMNTIMMFGSKLLRPVRNEKGAQAIEYVGLVALVVILILALIPLFGEGNDSIAKMLVDKIKDFINKISI</sequence>
<organism evidence="2 3">
    <name type="scientific">Paenibacillus glycanilyticus</name>
    <dbReference type="NCBI Taxonomy" id="126569"/>
    <lineage>
        <taxon>Bacteria</taxon>
        <taxon>Bacillati</taxon>
        <taxon>Bacillota</taxon>
        <taxon>Bacilli</taxon>
        <taxon>Bacillales</taxon>
        <taxon>Paenibacillaceae</taxon>
        <taxon>Paenibacillus</taxon>
    </lineage>
</organism>
<evidence type="ECO:0008006" key="4">
    <source>
        <dbReference type="Google" id="ProtNLM"/>
    </source>
</evidence>
<dbReference type="EMBL" id="BSSQ01000013">
    <property type="protein sequence ID" value="GLX68720.1"/>
    <property type="molecule type" value="Genomic_DNA"/>
</dbReference>
<keyword evidence="1" id="KW-0472">Membrane</keyword>